<dbReference type="PANTHER" id="PTHR47810">
    <property type="entry name" value="DNA LIGASE"/>
    <property type="match status" value="1"/>
</dbReference>
<evidence type="ECO:0000256" key="6">
    <source>
        <dbReference type="ARBA" id="ARBA00034005"/>
    </source>
</evidence>
<dbReference type="SUPFAM" id="SSF56091">
    <property type="entry name" value="DNA ligase/mRNA capping enzyme, catalytic domain"/>
    <property type="match status" value="1"/>
</dbReference>
<dbReference type="InterPro" id="IPR004150">
    <property type="entry name" value="NAD_DNA_ligase_OB"/>
</dbReference>
<dbReference type="SUPFAM" id="SSF50249">
    <property type="entry name" value="Nucleic acid-binding proteins"/>
    <property type="match status" value="1"/>
</dbReference>
<comment type="function">
    <text evidence="7">Catalyzes the formation of phosphodiester linkages between 5'-phosphoryl and 3'-hydroxyl groups in double-stranded DNA using NAD as a coenzyme and as the energy source for the reaction.</text>
</comment>
<organism evidence="10 11">
    <name type="scientific">Stutzerimonas stutzeri</name>
    <name type="common">Pseudomonas stutzeri</name>
    <dbReference type="NCBI Taxonomy" id="316"/>
    <lineage>
        <taxon>Bacteria</taxon>
        <taxon>Pseudomonadati</taxon>
        <taxon>Pseudomonadota</taxon>
        <taxon>Gammaproteobacteria</taxon>
        <taxon>Pseudomonadales</taxon>
        <taxon>Pseudomonadaceae</taxon>
        <taxon>Stutzerimonas</taxon>
    </lineage>
</organism>
<dbReference type="InterPro" id="IPR012340">
    <property type="entry name" value="NA-bd_OB-fold"/>
</dbReference>
<dbReference type="AlphaFoldDB" id="A0A6I6LIJ7"/>
<dbReference type="EMBL" id="CP046902">
    <property type="protein sequence ID" value="QGZ28770.1"/>
    <property type="molecule type" value="Genomic_DNA"/>
</dbReference>
<dbReference type="Gene3D" id="1.10.287.610">
    <property type="entry name" value="Helix hairpin bin"/>
    <property type="match status" value="1"/>
</dbReference>
<accession>A0A6I6LIJ7</accession>
<keyword evidence="5 7" id="KW-0234">DNA repair</keyword>
<feature type="chain" id="PRO_5026332087" description="DNA ligase B" evidence="8">
    <location>
        <begin position="19"/>
        <end position="556"/>
    </location>
</feature>
<dbReference type="SUPFAM" id="SSF47781">
    <property type="entry name" value="RuvA domain 2-like"/>
    <property type="match status" value="1"/>
</dbReference>
<dbReference type="Pfam" id="PF01653">
    <property type="entry name" value="DNA_ligase_aden"/>
    <property type="match status" value="1"/>
</dbReference>
<dbReference type="Gene3D" id="1.10.150.20">
    <property type="entry name" value="5' to 3' exonuclease, C-terminal subdomain"/>
    <property type="match status" value="1"/>
</dbReference>
<dbReference type="InterPro" id="IPR033136">
    <property type="entry name" value="DNA_ligase_CS"/>
</dbReference>
<dbReference type="Gene3D" id="2.40.50.140">
    <property type="entry name" value="Nucleic acid-binding proteins"/>
    <property type="match status" value="1"/>
</dbReference>
<dbReference type="Gene3D" id="3.30.470.30">
    <property type="entry name" value="DNA ligase/mRNA capping enzyme"/>
    <property type="match status" value="1"/>
</dbReference>
<feature type="signal peptide" evidence="8">
    <location>
        <begin position="1"/>
        <end position="18"/>
    </location>
</feature>
<dbReference type="InterPro" id="IPR050326">
    <property type="entry name" value="NAD_dep_DNA_ligaseB"/>
</dbReference>
<comment type="catalytic activity">
    <reaction evidence="6 7">
        <text>NAD(+) + (deoxyribonucleotide)n-3'-hydroxyl + 5'-phospho-(deoxyribonucleotide)m = (deoxyribonucleotide)n+m + AMP + beta-nicotinamide D-nucleotide.</text>
        <dbReference type="EC" id="6.5.1.2"/>
    </reaction>
</comment>
<dbReference type="InterPro" id="IPR020923">
    <property type="entry name" value="DNA_ligase_B"/>
</dbReference>
<dbReference type="PROSITE" id="PS01056">
    <property type="entry name" value="DNA_LIGASE_N2"/>
    <property type="match status" value="1"/>
</dbReference>
<gene>
    <name evidence="7 10" type="primary">ligB</name>
    <name evidence="10" type="ORF">GQA94_01345</name>
</gene>
<protein>
    <recommendedName>
        <fullName evidence="7">DNA ligase B</fullName>
        <ecNumber evidence="7">6.5.1.2</ecNumber>
    </recommendedName>
    <alternativeName>
        <fullName evidence="7">Polydeoxyribonucleotide synthase [NAD(+)] B</fullName>
    </alternativeName>
</protein>
<dbReference type="InterPro" id="IPR010994">
    <property type="entry name" value="RuvA_2-like"/>
</dbReference>
<dbReference type="GO" id="GO:0003911">
    <property type="term" value="F:DNA ligase (NAD+) activity"/>
    <property type="evidence" value="ECO:0007669"/>
    <property type="project" value="UniProtKB-UniRule"/>
</dbReference>
<proteinExistence type="inferred from homology"/>
<dbReference type="SMART" id="SM00532">
    <property type="entry name" value="LIGANc"/>
    <property type="match status" value="1"/>
</dbReference>
<dbReference type="HAMAP" id="MF_01587">
    <property type="entry name" value="DNA_ligase_B"/>
    <property type="match status" value="1"/>
</dbReference>
<dbReference type="InterPro" id="IPR013839">
    <property type="entry name" value="DNAligase_adenylation"/>
</dbReference>
<comment type="similarity">
    <text evidence="7">Belongs to the NAD-dependent DNA ligase family. LigB subfamily.</text>
</comment>
<keyword evidence="1 7" id="KW-0436">Ligase</keyword>
<evidence type="ECO:0000256" key="2">
    <source>
        <dbReference type="ARBA" id="ARBA00022705"/>
    </source>
</evidence>
<evidence type="ECO:0000313" key="11">
    <source>
        <dbReference type="Proteomes" id="UP000438983"/>
    </source>
</evidence>
<dbReference type="RefSeq" id="WP_158186372.1">
    <property type="nucleotide sequence ID" value="NZ_CP046902.1"/>
</dbReference>
<evidence type="ECO:0000256" key="3">
    <source>
        <dbReference type="ARBA" id="ARBA00022763"/>
    </source>
</evidence>
<evidence type="ECO:0000256" key="7">
    <source>
        <dbReference type="HAMAP-Rule" id="MF_01587"/>
    </source>
</evidence>
<dbReference type="OrthoDB" id="9759736at2"/>
<reference evidence="10 11" key="1">
    <citation type="submission" date="2019-12" db="EMBL/GenBank/DDBJ databases">
        <title>Complete genome sequence of Pseudomonas stutzeri.</title>
        <authorList>
            <person name="Lim S.R."/>
            <person name="Kim J.H."/>
        </authorList>
    </citation>
    <scope>NUCLEOTIDE SEQUENCE [LARGE SCALE GENOMIC DNA]</scope>
    <source>
        <strain evidence="10 11">PM101005</strain>
    </source>
</reference>
<evidence type="ECO:0000256" key="5">
    <source>
        <dbReference type="ARBA" id="ARBA00023204"/>
    </source>
</evidence>
<dbReference type="Proteomes" id="UP000438983">
    <property type="component" value="Chromosome"/>
</dbReference>
<evidence type="ECO:0000313" key="10">
    <source>
        <dbReference type="EMBL" id="QGZ28770.1"/>
    </source>
</evidence>
<evidence type="ECO:0000256" key="1">
    <source>
        <dbReference type="ARBA" id="ARBA00022598"/>
    </source>
</evidence>
<evidence type="ECO:0000256" key="8">
    <source>
        <dbReference type="SAM" id="SignalP"/>
    </source>
</evidence>
<name>A0A6I6LIJ7_STUST</name>
<keyword evidence="8" id="KW-0732">Signal</keyword>
<dbReference type="InterPro" id="IPR013840">
    <property type="entry name" value="DNAligase_N"/>
</dbReference>
<evidence type="ECO:0000259" key="9">
    <source>
        <dbReference type="SMART" id="SM00532"/>
    </source>
</evidence>
<evidence type="ECO:0000256" key="4">
    <source>
        <dbReference type="ARBA" id="ARBA00023027"/>
    </source>
</evidence>
<dbReference type="Pfam" id="PF03120">
    <property type="entry name" value="OB_DNA_ligase"/>
    <property type="match status" value="1"/>
</dbReference>
<dbReference type="EC" id="6.5.1.2" evidence="7"/>
<keyword evidence="3 7" id="KW-0227">DNA damage</keyword>
<sequence>MSRLAALAVLLWAHAVQASCPDWPEARAERELTALGRQLQRWDEAYHVHGQSLVDDELYDQVRNRFHQWQACFARTAMPGTQPLAGSAGPALHPVVQTGLAKLTETAEVQAWIAPRKDLWVQPKVDGVAVTLLYRSGRLVQAISRGDGHRGQDWTARALQLPAIPRHLARDDELILQGELYWRLDGHIQADAGSAGARSKMAGAMARQTLDAQTAAQIGLFVWDWPNGPAQMQARLEGLAALGFGASVELTQPIADFQQARHWREHWYRRPLPFASDGVVLRQGQRPSGVRWQAQPPHWAAAWKYPLRTTLAEVRDVQFTIGRSGRITPLLQLQPVLLDDRRITRVSLGSLERWRSEDIQPGDQVAIRLAGMTTPQLDSVIWRARERQQIEAPNAAAYHWQSCWQAGPGCDQQFVARLVWLSGKEGLDLPRLGPGTWMALVDAGAFSGLLGWLNLDAVRLQQVPGIGRIEAEALMASYRLARERSFATWLRAIGLPPSGEADIEADWDTLARKSATQWQAEPGVGAVRAHRLRAFFREPEVTSLRERLHAAGIAGF</sequence>
<dbReference type="NCBIfam" id="NF005987">
    <property type="entry name" value="PRK08097.1"/>
    <property type="match status" value="1"/>
</dbReference>
<feature type="active site" description="N6-AMP-lysine intermediate" evidence="7">
    <location>
        <position position="124"/>
    </location>
</feature>
<keyword evidence="4 7" id="KW-0520">NAD</keyword>
<dbReference type="PANTHER" id="PTHR47810:SF1">
    <property type="entry name" value="DNA LIGASE B"/>
    <property type="match status" value="1"/>
</dbReference>
<dbReference type="GO" id="GO:0006281">
    <property type="term" value="P:DNA repair"/>
    <property type="evidence" value="ECO:0007669"/>
    <property type="project" value="UniProtKB-KW"/>
</dbReference>
<keyword evidence="2 7" id="KW-0235">DNA replication</keyword>
<dbReference type="GO" id="GO:0006260">
    <property type="term" value="P:DNA replication"/>
    <property type="evidence" value="ECO:0007669"/>
    <property type="project" value="UniProtKB-KW"/>
</dbReference>
<feature type="domain" description="NAD-dependent DNA ligase N-terminal" evidence="9">
    <location>
        <begin position="27"/>
        <end position="426"/>
    </location>
</feature>